<dbReference type="InterPro" id="IPR053005">
    <property type="entry name" value="Nuclear_Pos-Cytoskel_Interact"/>
</dbReference>
<feature type="compositionally biased region" description="Gly residues" evidence="2">
    <location>
        <begin position="523"/>
        <end position="539"/>
    </location>
</feature>
<feature type="compositionally biased region" description="Polar residues" evidence="2">
    <location>
        <begin position="20"/>
        <end position="29"/>
    </location>
</feature>
<reference evidence="4 5" key="1">
    <citation type="submission" date="2016-07" db="EMBL/GenBank/DDBJ databases">
        <title>Pervasive Adenine N6-methylation of Active Genes in Fungi.</title>
        <authorList>
            <consortium name="DOE Joint Genome Institute"/>
            <person name="Mondo S.J."/>
            <person name="Dannebaum R.O."/>
            <person name="Kuo R.C."/>
            <person name="Labutti K."/>
            <person name="Haridas S."/>
            <person name="Kuo A."/>
            <person name="Salamov A."/>
            <person name="Ahrendt S.R."/>
            <person name="Lipzen A."/>
            <person name="Sullivan W."/>
            <person name="Andreopoulos W.B."/>
            <person name="Clum A."/>
            <person name="Lindquist E."/>
            <person name="Daum C."/>
            <person name="Ramamoorthy G.K."/>
            <person name="Gryganskyi A."/>
            <person name="Culley D."/>
            <person name="Magnuson J.K."/>
            <person name="James T.Y."/>
            <person name="O'Malley M.A."/>
            <person name="Stajich J.E."/>
            <person name="Spatafora J.W."/>
            <person name="Visel A."/>
            <person name="Grigoriev I.V."/>
        </authorList>
    </citation>
    <scope>NUCLEOTIDE SEQUENCE [LARGE SCALE GENOMIC DNA]</scope>
    <source>
        <strain evidence="4 5">NRRL 1336</strain>
    </source>
</reference>
<proteinExistence type="predicted"/>
<comment type="caution">
    <text evidence="4">The sequence shown here is derived from an EMBL/GenBank/DDBJ whole genome shotgun (WGS) entry which is preliminary data.</text>
</comment>
<gene>
    <name evidence="4" type="ORF">BCR42DRAFT_59446</name>
</gene>
<evidence type="ECO:0000313" key="5">
    <source>
        <dbReference type="Proteomes" id="UP000193560"/>
    </source>
</evidence>
<feature type="compositionally biased region" description="Low complexity" evidence="2">
    <location>
        <begin position="540"/>
        <end position="549"/>
    </location>
</feature>
<feature type="compositionally biased region" description="Basic and acidic residues" evidence="2">
    <location>
        <begin position="132"/>
        <end position="142"/>
    </location>
</feature>
<dbReference type="InterPro" id="IPR024774">
    <property type="entry name" value="PH_dom-Mcp5-type"/>
</dbReference>
<feature type="region of interest" description="Disordered" evidence="2">
    <location>
        <begin position="1"/>
        <end position="55"/>
    </location>
</feature>
<dbReference type="EMBL" id="MCGE01000015">
    <property type="protein sequence ID" value="ORZ13990.1"/>
    <property type="molecule type" value="Genomic_DNA"/>
</dbReference>
<feature type="compositionally biased region" description="Low complexity" evidence="2">
    <location>
        <begin position="30"/>
        <end position="50"/>
    </location>
</feature>
<feature type="region of interest" description="Disordered" evidence="2">
    <location>
        <begin position="480"/>
        <end position="600"/>
    </location>
</feature>
<feature type="compositionally biased region" description="Acidic residues" evidence="2">
    <location>
        <begin position="558"/>
        <end position="573"/>
    </location>
</feature>
<feature type="compositionally biased region" description="Basic residues" evidence="2">
    <location>
        <begin position="507"/>
        <end position="522"/>
    </location>
</feature>
<evidence type="ECO:0000256" key="1">
    <source>
        <dbReference type="SAM" id="Coils"/>
    </source>
</evidence>
<protein>
    <recommendedName>
        <fullName evidence="3">PH domain-containing protein</fullName>
    </recommendedName>
</protein>
<feature type="coiled-coil region" evidence="1">
    <location>
        <begin position="210"/>
        <end position="353"/>
    </location>
</feature>
<dbReference type="InterPro" id="IPR001849">
    <property type="entry name" value="PH_domain"/>
</dbReference>
<keyword evidence="5" id="KW-1185">Reference proteome</keyword>
<keyword evidence="1" id="KW-0175">Coiled coil</keyword>
<feature type="region of interest" description="Disordered" evidence="2">
    <location>
        <begin position="1615"/>
        <end position="1646"/>
    </location>
</feature>
<feature type="region of interest" description="Disordered" evidence="2">
    <location>
        <begin position="361"/>
        <end position="426"/>
    </location>
</feature>
<dbReference type="PROSITE" id="PS50003">
    <property type="entry name" value="PH_DOMAIN"/>
    <property type="match status" value="1"/>
</dbReference>
<dbReference type="Pfam" id="PF12814">
    <property type="entry name" value="Mcp5_PH"/>
    <property type="match status" value="1"/>
</dbReference>
<feature type="region of interest" description="Disordered" evidence="2">
    <location>
        <begin position="1463"/>
        <end position="1578"/>
    </location>
</feature>
<dbReference type="GO" id="GO:0005739">
    <property type="term" value="C:mitochondrion"/>
    <property type="evidence" value="ECO:0007669"/>
    <property type="project" value="TreeGrafter"/>
</dbReference>
<feature type="compositionally biased region" description="Polar residues" evidence="2">
    <location>
        <begin position="1526"/>
        <end position="1542"/>
    </location>
</feature>
<dbReference type="STRING" id="90262.A0A1X2ICH4"/>
<dbReference type="GO" id="GO:0032065">
    <property type="term" value="P:maintenance of protein location in cell cortex"/>
    <property type="evidence" value="ECO:0007669"/>
    <property type="project" value="InterPro"/>
</dbReference>
<evidence type="ECO:0000256" key="2">
    <source>
        <dbReference type="SAM" id="MobiDB-lite"/>
    </source>
</evidence>
<feature type="compositionally biased region" description="Low complexity" evidence="2">
    <location>
        <begin position="1"/>
        <end position="19"/>
    </location>
</feature>
<dbReference type="Proteomes" id="UP000193560">
    <property type="component" value="Unassembled WGS sequence"/>
</dbReference>
<evidence type="ECO:0000313" key="4">
    <source>
        <dbReference type="EMBL" id="ORZ13990.1"/>
    </source>
</evidence>
<dbReference type="GO" id="GO:0005543">
    <property type="term" value="F:phospholipid binding"/>
    <property type="evidence" value="ECO:0007669"/>
    <property type="project" value="InterPro"/>
</dbReference>
<dbReference type="GO" id="GO:0005938">
    <property type="term" value="C:cell cortex"/>
    <property type="evidence" value="ECO:0007669"/>
    <property type="project" value="InterPro"/>
</dbReference>
<organism evidence="4 5">
    <name type="scientific">Absidia repens</name>
    <dbReference type="NCBI Taxonomy" id="90262"/>
    <lineage>
        <taxon>Eukaryota</taxon>
        <taxon>Fungi</taxon>
        <taxon>Fungi incertae sedis</taxon>
        <taxon>Mucoromycota</taxon>
        <taxon>Mucoromycotina</taxon>
        <taxon>Mucoromycetes</taxon>
        <taxon>Mucorales</taxon>
        <taxon>Cunninghamellaceae</taxon>
        <taxon>Absidia</taxon>
    </lineage>
</organism>
<feature type="domain" description="PH" evidence="3">
    <location>
        <begin position="1674"/>
        <end position="1784"/>
    </location>
</feature>
<dbReference type="GO" id="GO:0000226">
    <property type="term" value="P:microtubule cytoskeleton organization"/>
    <property type="evidence" value="ECO:0007669"/>
    <property type="project" value="TreeGrafter"/>
</dbReference>
<feature type="compositionally biased region" description="Polar residues" evidence="2">
    <location>
        <begin position="1471"/>
        <end position="1511"/>
    </location>
</feature>
<accession>A0A1X2ICH4</accession>
<sequence>MMNSQQQQQQQQQQTPQPTRSTPLHQSPFTRPSTTPMLPTPSSSRSSTLTQEQLRQLKLDFEQQLMEREQQCQDCGSGIQKNVLTRQISQLRDKLGELEQQIQLQQQDRQDDGLPPATVDKIRHLERDLATYRGQQRKDKLLPQRGLDILPSPSTSTLMPNAVPSSLLPLPPPPSGSTPTKRRSKIPNNDRRNTDIEFATEIGQGLLIEVRKMQAILQEKEEQLRALEIQKADLERSAEAMAKQLRQREENEEKLKEETWNLELTKQELTLSVTELQQHLHKATSEQTKLAKQTNDLRSDIEQLRDREEKLTALLETSKQRHEQDMTSLRRHCAGLQREAQQHTKHIDTLTSELAIAKAQSRLGKHQSAAPGSNNTAGQLSSDDSDPSDPSVMQDSVHPQYRSGGSSSNSPPSSPKQQPVAGGGRAVQAMEVETLKTSLAHAHRMVSNLRSHLHKEKTEKFEFKKLLAESQETIEQLQNDPQLWVDAPRSSSHQGGSSGGVLDDPKKRKVKQHRRATRKLHRGGGAGGAGNSNGMGGGTSTPPLSSSRSGSKRQGGDGDNDSLDDDDDDDDDAYSYSSVSDDNDDVHEGTNTPPPAGFTSLSLELSQSNAKLNNTSMEMGVMTDDILIIHDRHHYEQQLAKLHQLEQWHQASLDKAKQWTMVTQQPCMDQAPVVLSETPTQTNDATSPLDAAALQSSAPASVHQECQCDLIEPRDEAAEALAIAKAKQEATEEAEAKSAKAANEAKAAAAIALSAAVAAATAKAHAESTKAEAEATEAAVIAAKTEAEANAAKAIEAAVAEATAKTVAEAHAESSKAADEANSKAAANLAAAVEAAKVEAEIKASAAIEAAVAEATAKTMAEAHAESTKAADEANSKAAANLAAAVEAAKVEAETKASAATEAAVAEATAKAKEEALAKSTKAAEESDVKAAAILTAAVEAARSEAENKASAALTAAVEAARSEAETQTSAAIEAAVAEATAKAKAEAHAESTKAAEESDVKAAANLAAAVEAAKVEAETKASAAIEAVVAEATAKAKAEAHAESAKAAEESDVKAAATLAAAVEAAKVEAETKASAAIEAAVAEATAKAKAEAHAESTKAAEESDVKAAATLAAAVEAAKVEAEAKATIAIEAAVAEATTMADAASTKALDEANAKAATALAAAVEAAKNESDVKAAAAVATAVAAAVAQTKNDADAQSIHAVADAEAKATLAMNEAVDVATKQIEAKAAASLAAAVAEATAKAKQEAADDAKSTTEAAVAAARSDVEAKSAAALSTAVLAAIAKTKEELAIEQANVATVDQGTQCDDIPTNDGVEAATQVDPISAMDASVQHEYTMVDSAAQHDYIPVDASVQHEYTTIDSAVQHEYTTMDSAVQHEYSAVDQHTQHDTVIPTSDSATQHEPVTTTKDVSTQYENTTVESAEAPMTVDVGGVGTDMAIQVDTPVGELSDCGLRGERVTMAHSTKDAYTRQENGSTGISSDNSNAWLGSLNDSGPNTLDRSLNLASTQSQKESDATVSKAVVDANTVQHDQHTINNTTSLLATVDKSRNDSDDRNKALPARPTQRPPSSLLDKATRNGSGIMAASTATTDYLDDSSSSSGLKRQVSLSVSSMATESNQATYHPSNTVNHGASSSASSAGMTAPSITSSIHDEHSTMVRALPKTADPTISSITQTMIGDWLVKYTRKPMGQGFSERRHERYFWIHPYTRTLYWCTRAPGADGGELKAKSAFVENVMVGRPDSDSPEGSGVPCLLIQTATRQLKIKAPTKERHDLWFESLTYLLTRTGQSTFEPTPSILPQRSISASILRKPSIQRINDVYHRTVSTSSHSQDNQQLQQQHHHHHHHHDHDDDDDDDEALENVRLCCGGKHDVGRLVKDHNHRPAYHQRKQ</sequence>
<evidence type="ECO:0000259" key="3">
    <source>
        <dbReference type="PROSITE" id="PS50003"/>
    </source>
</evidence>
<feature type="compositionally biased region" description="Polar residues" evidence="2">
    <location>
        <begin position="370"/>
        <end position="380"/>
    </location>
</feature>
<dbReference type="PANTHER" id="PTHR28190:SF1">
    <property type="entry name" value="NUCLEAR MIGRATION PROTEIN NUM1"/>
    <property type="match status" value="1"/>
</dbReference>
<feature type="region of interest" description="Disordered" evidence="2">
    <location>
        <begin position="132"/>
        <end position="194"/>
    </location>
</feature>
<dbReference type="SUPFAM" id="SSF50729">
    <property type="entry name" value="PH domain-like"/>
    <property type="match status" value="1"/>
</dbReference>
<name>A0A1X2ICH4_9FUNG</name>
<feature type="compositionally biased region" description="Basic and acidic residues" evidence="2">
    <location>
        <begin position="1546"/>
        <end position="1557"/>
    </location>
</feature>
<feature type="region of interest" description="Disordered" evidence="2">
    <location>
        <begin position="1823"/>
        <end position="1856"/>
    </location>
</feature>
<dbReference type="SMART" id="SM00233">
    <property type="entry name" value="PH"/>
    <property type="match status" value="1"/>
</dbReference>
<dbReference type="PANTHER" id="PTHR28190">
    <property type="entry name" value="NUCLEAR MIGRATION PROTEIN NUM1"/>
    <property type="match status" value="1"/>
</dbReference>
<dbReference type="GO" id="GO:0015631">
    <property type="term" value="F:tubulin binding"/>
    <property type="evidence" value="ECO:0007669"/>
    <property type="project" value="TreeGrafter"/>
</dbReference>
<dbReference type="OrthoDB" id="2149224at2759"/>
<feature type="compositionally biased region" description="Polar residues" evidence="2">
    <location>
        <begin position="1615"/>
        <end position="1631"/>
    </location>
</feature>